<evidence type="ECO:0000313" key="1">
    <source>
        <dbReference type="EnsemblPlants" id="AVESA.00010b.r2.2CG0320190.1.CDS.1"/>
    </source>
</evidence>
<accession>A0ACD5UV26</accession>
<proteinExistence type="predicted"/>
<reference evidence="1" key="1">
    <citation type="submission" date="2021-05" db="EMBL/GenBank/DDBJ databases">
        <authorList>
            <person name="Scholz U."/>
            <person name="Mascher M."/>
            <person name="Fiebig A."/>
        </authorList>
    </citation>
    <scope>NUCLEOTIDE SEQUENCE [LARGE SCALE GENOMIC DNA]</scope>
</reference>
<sequence length="130" mass="14781">MPCAKSRTSQQAWFHLLIARVLALRDGVIFTSLRGFSHAVMELDSLEVVNLWKSRHDDRSVVAPILDEVRELVSGFESFSIQHVRRWADNSAHLCVKLVCTLEVSSSWLDDSQDFLLNCLRADCTGNTYQ</sequence>
<dbReference type="Proteomes" id="UP001732700">
    <property type="component" value="Chromosome 2C"/>
</dbReference>
<evidence type="ECO:0000313" key="2">
    <source>
        <dbReference type="Proteomes" id="UP001732700"/>
    </source>
</evidence>
<reference evidence="1" key="2">
    <citation type="submission" date="2025-09" db="UniProtKB">
        <authorList>
            <consortium name="EnsemblPlants"/>
        </authorList>
    </citation>
    <scope>IDENTIFICATION</scope>
</reference>
<organism evidence="1 2">
    <name type="scientific">Avena sativa</name>
    <name type="common">Oat</name>
    <dbReference type="NCBI Taxonomy" id="4498"/>
    <lineage>
        <taxon>Eukaryota</taxon>
        <taxon>Viridiplantae</taxon>
        <taxon>Streptophyta</taxon>
        <taxon>Embryophyta</taxon>
        <taxon>Tracheophyta</taxon>
        <taxon>Spermatophyta</taxon>
        <taxon>Magnoliopsida</taxon>
        <taxon>Liliopsida</taxon>
        <taxon>Poales</taxon>
        <taxon>Poaceae</taxon>
        <taxon>BOP clade</taxon>
        <taxon>Pooideae</taxon>
        <taxon>Poodae</taxon>
        <taxon>Poeae</taxon>
        <taxon>Poeae Chloroplast Group 1 (Aveneae type)</taxon>
        <taxon>Aveninae</taxon>
        <taxon>Avena</taxon>
    </lineage>
</organism>
<dbReference type="EnsemblPlants" id="AVESA.00010b.r2.2CG0320190.1">
    <property type="protein sequence ID" value="AVESA.00010b.r2.2CG0320190.1.CDS.1"/>
    <property type="gene ID" value="AVESA.00010b.r2.2CG0320190"/>
</dbReference>
<protein>
    <submittedName>
        <fullName evidence="1">Uncharacterized protein</fullName>
    </submittedName>
</protein>
<name>A0ACD5UV26_AVESA</name>
<keyword evidence="2" id="KW-1185">Reference proteome</keyword>